<dbReference type="Proteomes" id="UP000198956">
    <property type="component" value="Unassembled WGS sequence"/>
</dbReference>
<name>A0A1G8EPF0_ANETH</name>
<protein>
    <submittedName>
        <fullName evidence="1">Uncharacterized protein</fullName>
    </submittedName>
</protein>
<evidence type="ECO:0000313" key="2">
    <source>
        <dbReference type="Proteomes" id="UP000198956"/>
    </source>
</evidence>
<organism evidence="1 2">
    <name type="scientific">Aneurinibacillus thermoaerophilus</name>
    <dbReference type="NCBI Taxonomy" id="143495"/>
    <lineage>
        <taxon>Bacteria</taxon>
        <taxon>Bacillati</taxon>
        <taxon>Bacillota</taxon>
        <taxon>Bacilli</taxon>
        <taxon>Bacillales</taxon>
        <taxon>Paenibacillaceae</taxon>
        <taxon>Aneurinibacillus group</taxon>
        <taxon>Aneurinibacillus</taxon>
    </lineage>
</organism>
<dbReference type="AlphaFoldDB" id="A0A1G8EPF0"/>
<proteinExistence type="predicted"/>
<gene>
    <name evidence="1" type="ORF">SAMN04489735_104638</name>
</gene>
<sequence>MKKSLITNTHGFTSEALRKEERVIFDAFFSAACDGCSADS</sequence>
<reference evidence="1 2" key="1">
    <citation type="submission" date="2016-10" db="EMBL/GenBank/DDBJ databases">
        <authorList>
            <person name="de Groot N.N."/>
        </authorList>
    </citation>
    <scope>NUCLEOTIDE SEQUENCE [LARGE SCALE GENOMIC DNA]</scope>
    <source>
        <strain evidence="1 2">L 420-91</strain>
    </source>
</reference>
<accession>A0A1G8EPF0</accession>
<evidence type="ECO:0000313" key="1">
    <source>
        <dbReference type="EMBL" id="SDH71783.1"/>
    </source>
</evidence>
<dbReference type="EMBL" id="FNDE01000046">
    <property type="protein sequence ID" value="SDH71783.1"/>
    <property type="molecule type" value="Genomic_DNA"/>
</dbReference>